<dbReference type="RefSeq" id="WP_151010498.1">
    <property type="nucleotide sequence ID" value="NZ_WAAR01000001.1"/>
</dbReference>
<keyword evidence="2" id="KW-1185">Reference proteome</keyword>
<protein>
    <submittedName>
        <fullName evidence="1">Uncharacterized protein</fullName>
    </submittedName>
</protein>
<dbReference type="EMBL" id="WAAR01000001">
    <property type="protein sequence ID" value="KAB1119116.1"/>
    <property type="molecule type" value="Genomic_DNA"/>
</dbReference>
<evidence type="ECO:0000313" key="1">
    <source>
        <dbReference type="EMBL" id="KAB1119116.1"/>
    </source>
</evidence>
<evidence type="ECO:0000313" key="2">
    <source>
        <dbReference type="Proteomes" id="UP000471364"/>
    </source>
</evidence>
<name>A0ABQ6UPP1_9ACTN</name>
<sequence>MSEHSVAVVRLASASSAERQEILVGVQNLLLARGVIVPNDRRDALWQPSEWKPGPGARLAVVEPVDWFDAFLDTANNGVDICGDRDVYHAVENDEAPRCPHCAASTPTAYTDSYDDWLEEWSIDGHEPVFACDRCGWSGLVGDWTGQFGVLIGAPAVTFYNWPPLSPAMITDIRAALGGRTGIVASHW</sequence>
<accession>A0ABQ6UPP1</accession>
<dbReference type="Proteomes" id="UP000471364">
    <property type="component" value="Unassembled WGS sequence"/>
</dbReference>
<gene>
    <name evidence="1" type="ORF">F6X54_00015</name>
</gene>
<organism evidence="1 2">
    <name type="scientific">Micromonospora aurantiaca</name>
    <name type="common">nom. illeg.</name>
    <dbReference type="NCBI Taxonomy" id="47850"/>
    <lineage>
        <taxon>Bacteria</taxon>
        <taxon>Bacillati</taxon>
        <taxon>Actinomycetota</taxon>
        <taxon>Actinomycetes</taxon>
        <taxon>Micromonosporales</taxon>
        <taxon>Micromonosporaceae</taxon>
        <taxon>Micromonospora</taxon>
    </lineage>
</organism>
<proteinExistence type="predicted"/>
<reference evidence="1 2" key="1">
    <citation type="submission" date="2019-09" db="EMBL/GenBank/DDBJ databases">
        <title>High taxonomic diversity of Micromonospora strains isolated from Medicago sativa nodules in different geographical locations.</title>
        <authorList>
            <person name="Martinez-Hidalgo P."/>
            <person name="Flores-Felix J.D."/>
            <person name="Velazquez E."/>
            <person name="Brau L."/>
            <person name="Trujillo M.E."/>
            <person name="Martinez-Molina E."/>
        </authorList>
    </citation>
    <scope>NUCLEOTIDE SEQUENCE [LARGE SCALE GENOMIC DNA]</scope>
    <source>
        <strain evidence="1 2">ALFB5</strain>
    </source>
</reference>
<comment type="caution">
    <text evidence="1">The sequence shown here is derived from an EMBL/GenBank/DDBJ whole genome shotgun (WGS) entry which is preliminary data.</text>
</comment>